<dbReference type="Pfam" id="PF05360">
    <property type="entry name" value="YiaAB"/>
    <property type="match status" value="1"/>
</dbReference>
<keyword evidence="4" id="KW-1185">Reference proteome</keyword>
<dbReference type="EMBL" id="JPVP01000052">
    <property type="protein sequence ID" value="KGR86160.1"/>
    <property type="molecule type" value="Genomic_DNA"/>
</dbReference>
<name>A0A0A3IRS8_9BACI</name>
<feature type="transmembrane region" description="Helical" evidence="1">
    <location>
        <begin position="7"/>
        <end position="25"/>
    </location>
</feature>
<evidence type="ECO:0000313" key="3">
    <source>
        <dbReference type="EMBL" id="KGR86160.1"/>
    </source>
</evidence>
<dbReference type="RefSeq" id="WP_036152829.1">
    <property type="nucleotide sequence ID" value="NZ_AVCX01000009.1"/>
</dbReference>
<comment type="caution">
    <text evidence="3">The sequence shown here is derived from an EMBL/GenBank/DDBJ whole genome shotgun (WGS) entry which is preliminary data.</text>
</comment>
<feature type="transmembrane region" description="Helical" evidence="1">
    <location>
        <begin position="94"/>
        <end position="114"/>
    </location>
</feature>
<sequence length="145" mass="16917">MQNRLYLISWLALIVSVSFFVVGVLNSDWVRMEKGYYIMVILWAGFSIFFAIKFSFDREDGKQIGSAYIVGGWTSSLLAIGWGMVSVYNTTWELYLKGYFWGMTLFICFVIYVLSIEYRKREGSQAEQTYQESFSTDSYLHKTED</sequence>
<organism evidence="3 4">
    <name type="scientific">Lysinibacillus odysseyi 34hs-1 = NBRC 100172</name>
    <dbReference type="NCBI Taxonomy" id="1220589"/>
    <lineage>
        <taxon>Bacteria</taxon>
        <taxon>Bacillati</taxon>
        <taxon>Bacillota</taxon>
        <taxon>Bacilli</taxon>
        <taxon>Bacillales</taxon>
        <taxon>Bacillaceae</taxon>
        <taxon>Lysinibacillus</taxon>
    </lineage>
</organism>
<evidence type="ECO:0000313" key="4">
    <source>
        <dbReference type="Proteomes" id="UP000030437"/>
    </source>
</evidence>
<protein>
    <recommendedName>
        <fullName evidence="2">YiaAB two helix domain-containing protein</fullName>
    </recommendedName>
</protein>
<dbReference type="eggNOG" id="ENOG502ZVTX">
    <property type="taxonomic scope" value="Bacteria"/>
</dbReference>
<dbReference type="AlphaFoldDB" id="A0A0A3IRS8"/>
<evidence type="ECO:0000259" key="2">
    <source>
        <dbReference type="Pfam" id="PF05360"/>
    </source>
</evidence>
<feature type="domain" description="YiaAB two helix" evidence="2">
    <location>
        <begin position="7"/>
        <end position="51"/>
    </location>
</feature>
<gene>
    <name evidence="3" type="ORF">CD32_07130</name>
</gene>
<evidence type="ECO:0000256" key="1">
    <source>
        <dbReference type="SAM" id="Phobius"/>
    </source>
</evidence>
<reference evidence="3 4" key="1">
    <citation type="submission" date="2014-02" db="EMBL/GenBank/DDBJ databases">
        <title>Draft genome sequence of Lysinibacillus odysseyi NBRC 100172.</title>
        <authorList>
            <person name="Zhang F."/>
            <person name="Wang G."/>
            <person name="Zhang L."/>
        </authorList>
    </citation>
    <scope>NUCLEOTIDE SEQUENCE [LARGE SCALE GENOMIC DNA]</scope>
    <source>
        <strain evidence="3 4">NBRC 100172</strain>
    </source>
</reference>
<dbReference type="OrthoDB" id="3295178at2"/>
<feature type="transmembrane region" description="Helical" evidence="1">
    <location>
        <begin position="68"/>
        <end position="88"/>
    </location>
</feature>
<dbReference type="InterPro" id="IPR008024">
    <property type="entry name" value="YiaAB"/>
</dbReference>
<keyword evidence="1" id="KW-0812">Transmembrane</keyword>
<accession>A0A0A3IRS8</accession>
<keyword evidence="1" id="KW-0472">Membrane</keyword>
<dbReference type="Proteomes" id="UP000030437">
    <property type="component" value="Unassembled WGS sequence"/>
</dbReference>
<proteinExistence type="predicted"/>
<feature type="transmembrane region" description="Helical" evidence="1">
    <location>
        <begin position="37"/>
        <end position="56"/>
    </location>
</feature>
<keyword evidence="1" id="KW-1133">Transmembrane helix</keyword>